<organism evidence="2 3">
    <name type="scientific">Clytia hemisphaerica</name>
    <dbReference type="NCBI Taxonomy" id="252671"/>
    <lineage>
        <taxon>Eukaryota</taxon>
        <taxon>Metazoa</taxon>
        <taxon>Cnidaria</taxon>
        <taxon>Hydrozoa</taxon>
        <taxon>Hydroidolina</taxon>
        <taxon>Leptothecata</taxon>
        <taxon>Obeliida</taxon>
        <taxon>Clytiidae</taxon>
        <taxon>Clytia</taxon>
    </lineage>
</organism>
<feature type="compositionally biased region" description="Acidic residues" evidence="1">
    <location>
        <begin position="42"/>
        <end position="51"/>
    </location>
</feature>
<dbReference type="Proteomes" id="UP000594262">
    <property type="component" value="Unplaced"/>
</dbReference>
<proteinExistence type="predicted"/>
<feature type="compositionally biased region" description="Basic residues" evidence="1">
    <location>
        <begin position="21"/>
        <end position="30"/>
    </location>
</feature>
<sequence>MQSSVFSFKDLLKNSKEKTTGKTKKGRHVNRAPDGVKLYDGSSDESTSDESSDYKESELNDEFLQFLKEDNTILRLIEGDKLLRNQSERFQAFVGPVSFVDLDECAKHDRKILGIDYSQAMRYATYIVKHKLTVANEVDPDDICCLAGSSRIPLPFERNSYFDTVELLLVPEAFTYFTMKKLNKSYWEATQTLYGTSHPTTFHLPLLKAEKVYSTKPKKDKVVKVNDVIIQSSEQDIFRQHTDAIVVLTHSNTTPINLPGFVSWADALGVFPIVELVPHHAVSHYEIKSEKCRSKFLFCAVASYRTNEEDLSNLAKGIFNRAEEMRCRTICIRIEKFKLVTKSRTLEVFLEQLRHTRCQYLKLVRFQANQKTLGAVYRE</sequence>
<protein>
    <submittedName>
        <fullName evidence="2">Uncharacterized protein</fullName>
    </submittedName>
</protein>
<feature type="region of interest" description="Disordered" evidence="1">
    <location>
        <begin position="17"/>
        <end position="56"/>
    </location>
</feature>
<dbReference type="AlphaFoldDB" id="A0A7M5VE13"/>
<dbReference type="EnsemblMetazoa" id="CLYHEMT008350.1">
    <property type="protein sequence ID" value="CLYHEMP008350.1"/>
    <property type="gene ID" value="CLYHEMG008350"/>
</dbReference>
<name>A0A7M5VE13_9CNID</name>
<evidence type="ECO:0000313" key="2">
    <source>
        <dbReference type="EnsemblMetazoa" id="CLYHEMP008350.1"/>
    </source>
</evidence>
<evidence type="ECO:0000313" key="3">
    <source>
        <dbReference type="Proteomes" id="UP000594262"/>
    </source>
</evidence>
<keyword evidence="3" id="KW-1185">Reference proteome</keyword>
<reference evidence="2" key="1">
    <citation type="submission" date="2021-01" db="UniProtKB">
        <authorList>
            <consortium name="EnsemblMetazoa"/>
        </authorList>
    </citation>
    <scope>IDENTIFICATION</scope>
</reference>
<accession>A0A7M5VE13</accession>
<evidence type="ECO:0000256" key="1">
    <source>
        <dbReference type="SAM" id="MobiDB-lite"/>
    </source>
</evidence>